<dbReference type="InterPro" id="IPR010982">
    <property type="entry name" value="Lambda_DNA-bd_dom_sf"/>
</dbReference>
<proteinExistence type="predicted"/>
<accession>A0A3S5YDK5</accession>
<reference evidence="2" key="1">
    <citation type="journal article" date="2010" name="PLoS Genet.">
        <title>The genome of a pathogenic rhodococcus: cooptive virulence underpinned by key gene acquisitions.</title>
        <authorList>
            <person name="Letek M."/>
            <person name="Gonzalez P."/>
            <person name="Macarthur I."/>
            <person name="Rodriguez H."/>
            <person name="Freeman T.C."/>
            <person name="Valero-Rello A."/>
            <person name="Blanco M."/>
            <person name="Buckley T."/>
            <person name="Cherevach I."/>
            <person name="Fahey R."/>
            <person name="Hapeshi A."/>
            <person name="Holdstock J."/>
            <person name="Leadon D."/>
            <person name="Navas J."/>
            <person name="Ocampo A."/>
            <person name="Quail M.A."/>
            <person name="Sanders M."/>
            <person name="Scortti M.M."/>
            <person name="Prescott J.F."/>
            <person name="Fogarty U."/>
            <person name="Meijer W.G."/>
            <person name="Parkhill J."/>
            <person name="Bentley S.D."/>
            <person name="Vazquez-Boland J.A."/>
        </authorList>
    </citation>
    <scope>NUCLEOTIDE SEQUENCE [LARGE SCALE GENOMIC DNA]</scope>
    <source>
        <strain evidence="2 3">103S</strain>
    </source>
</reference>
<name>A0A3S5YDK5_RHOH1</name>
<organism evidence="2">
    <name type="scientific">Rhodococcus hoagii (strain 103S)</name>
    <name type="common">Rhodococcus equi</name>
    <dbReference type="NCBI Taxonomy" id="685727"/>
    <lineage>
        <taxon>Bacteria</taxon>
        <taxon>Bacillati</taxon>
        <taxon>Actinomycetota</taxon>
        <taxon>Actinomycetes</taxon>
        <taxon>Mycobacteriales</taxon>
        <taxon>Nocardiaceae</taxon>
        <taxon>Prescottella</taxon>
    </lineage>
</organism>
<dbReference type="CDD" id="cd00093">
    <property type="entry name" value="HTH_XRE"/>
    <property type="match status" value="1"/>
</dbReference>
<protein>
    <submittedName>
        <fullName evidence="2">Transcriptional regulator</fullName>
    </submittedName>
</protein>
<dbReference type="Pfam" id="PF13560">
    <property type="entry name" value="HTH_31"/>
    <property type="match status" value="1"/>
</dbReference>
<dbReference type="InterPro" id="IPR041413">
    <property type="entry name" value="MLTR_LBD"/>
</dbReference>
<dbReference type="Gene3D" id="1.10.260.40">
    <property type="entry name" value="lambda repressor-like DNA-binding domains"/>
    <property type="match status" value="1"/>
</dbReference>
<dbReference type="GO" id="GO:0003677">
    <property type="term" value="F:DNA binding"/>
    <property type="evidence" value="ECO:0007669"/>
    <property type="project" value="InterPro"/>
</dbReference>
<dbReference type="PANTHER" id="PTHR35010:SF2">
    <property type="entry name" value="BLL4672 PROTEIN"/>
    <property type="match status" value="1"/>
</dbReference>
<dbReference type="Gene3D" id="3.30.450.180">
    <property type="match status" value="1"/>
</dbReference>
<dbReference type="AlphaFoldDB" id="A0A3S5YDK5"/>
<evidence type="ECO:0000259" key="1">
    <source>
        <dbReference type="PROSITE" id="PS50943"/>
    </source>
</evidence>
<dbReference type="PANTHER" id="PTHR35010">
    <property type="entry name" value="BLL4672 PROTEIN-RELATED"/>
    <property type="match status" value="1"/>
</dbReference>
<dbReference type="KEGG" id="req:REQ_46360"/>
<gene>
    <name evidence="2" type="ordered locus">REQ_46360</name>
</gene>
<dbReference type="PROSITE" id="PS50943">
    <property type="entry name" value="HTH_CROC1"/>
    <property type="match status" value="1"/>
</dbReference>
<dbReference type="EMBL" id="FN563149">
    <property type="protein sequence ID" value="CBH50583.1"/>
    <property type="molecule type" value="Genomic_DNA"/>
</dbReference>
<dbReference type="Proteomes" id="UP001154400">
    <property type="component" value="Chromosome"/>
</dbReference>
<dbReference type="InterPro" id="IPR001387">
    <property type="entry name" value="Cro/C1-type_HTH"/>
</dbReference>
<dbReference type="Pfam" id="PF17765">
    <property type="entry name" value="MLTR_LBD"/>
    <property type="match status" value="1"/>
</dbReference>
<dbReference type="SUPFAM" id="SSF47413">
    <property type="entry name" value="lambda repressor-like DNA-binding domains"/>
    <property type="match status" value="1"/>
</dbReference>
<evidence type="ECO:0000313" key="3">
    <source>
        <dbReference type="Proteomes" id="UP000006892"/>
    </source>
</evidence>
<dbReference type="SMART" id="SM00530">
    <property type="entry name" value="HTH_XRE"/>
    <property type="match status" value="1"/>
</dbReference>
<dbReference type="RefSeq" id="WP_013417624.1">
    <property type="nucleotide sequence ID" value="NC_014659.1"/>
</dbReference>
<sequence>MSSTELGTFLKARRGHVQPSTVGIKAQPGRRVSGLRREEVAMFAGVSVDYYTRLEQGRERNPSPGVLNALAGALDLDADLREHLFRLAGLAPAPRTPMRETVDDSLRQLLTSWSHTPALIINRQLDVLAYNDLAGALYNGFERIDNIARMTFLDPFGRRFFTDWERATTACVANLRLALGHIGSADDVRALILEAHAASAEFRDLWNRHDVRGKTHEAKAFRHPDVGDLLLEYNAFDVRSAPGHQLIVYQALPGSPSADKLQLLGALAATASLDLP</sequence>
<feature type="domain" description="HTH cro/C1-type" evidence="1">
    <location>
        <begin position="34"/>
        <end position="81"/>
    </location>
</feature>
<dbReference type="GeneID" id="57580245"/>
<evidence type="ECO:0000313" key="2">
    <source>
        <dbReference type="EMBL" id="CBH50583.1"/>
    </source>
</evidence>